<organism evidence="2 3">
    <name type="scientific">Rotaria socialis</name>
    <dbReference type="NCBI Taxonomy" id="392032"/>
    <lineage>
        <taxon>Eukaryota</taxon>
        <taxon>Metazoa</taxon>
        <taxon>Spiralia</taxon>
        <taxon>Gnathifera</taxon>
        <taxon>Rotifera</taxon>
        <taxon>Eurotatoria</taxon>
        <taxon>Bdelloidea</taxon>
        <taxon>Philodinida</taxon>
        <taxon>Philodinidae</taxon>
        <taxon>Rotaria</taxon>
    </lineage>
</organism>
<evidence type="ECO:0000313" key="2">
    <source>
        <dbReference type="EMBL" id="CAF4843818.1"/>
    </source>
</evidence>
<sequence>SEELRPEQTDHHSSYTHEPLPPKPKQSPLWLLNNEILEQQQQQQQTFTETK</sequence>
<name>A0A821RK98_9BILA</name>
<dbReference type="Proteomes" id="UP000663873">
    <property type="component" value="Unassembled WGS sequence"/>
</dbReference>
<comment type="caution">
    <text evidence="2">The sequence shown here is derived from an EMBL/GenBank/DDBJ whole genome shotgun (WGS) entry which is preliminary data.</text>
</comment>
<evidence type="ECO:0000313" key="3">
    <source>
        <dbReference type="Proteomes" id="UP000663873"/>
    </source>
</evidence>
<dbReference type="EMBL" id="CAJOBP010058859">
    <property type="protein sequence ID" value="CAF4843818.1"/>
    <property type="molecule type" value="Genomic_DNA"/>
</dbReference>
<feature type="compositionally biased region" description="Basic and acidic residues" evidence="1">
    <location>
        <begin position="1"/>
        <end position="15"/>
    </location>
</feature>
<accession>A0A821RK98</accession>
<proteinExistence type="predicted"/>
<feature type="region of interest" description="Disordered" evidence="1">
    <location>
        <begin position="1"/>
        <end position="28"/>
    </location>
</feature>
<dbReference type="AlphaFoldDB" id="A0A821RK98"/>
<feature type="non-terminal residue" evidence="2">
    <location>
        <position position="1"/>
    </location>
</feature>
<gene>
    <name evidence="2" type="ORF">UJA718_LOCUS43165</name>
</gene>
<evidence type="ECO:0000256" key="1">
    <source>
        <dbReference type="SAM" id="MobiDB-lite"/>
    </source>
</evidence>
<protein>
    <submittedName>
        <fullName evidence="2">Uncharacterized protein</fullName>
    </submittedName>
</protein>
<keyword evidence="3" id="KW-1185">Reference proteome</keyword>
<reference evidence="2" key="1">
    <citation type="submission" date="2021-02" db="EMBL/GenBank/DDBJ databases">
        <authorList>
            <person name="Nowell W R."/>
        </authorList>
    </citation>
    <scope>NUCLEOTIDE SEQUENCE</scope>
</reference>